<dbReference type="Pfam" id="PF07971">
    <property type="entry name" value="Glyco_hydro_92"/>
    <property type="match status" value="1"/>
</dbReference>
<dbReference type="Proteomes" id="UP000557717">
    <property type="component" value="Unassembled WGS sequence"/>
</dbReference>
<organism evidence="3 4">
    <name type="scientific">Haloferula luteola</name>
    <dbReference type="NCBI Taxonomy" id="595692"/>
    <lineage>
        <taxon>Bacteria</taxon>
        <taxon>Pseudomonadati</taxon>
        <taxon>Verrucomicrobiota</taxon>
        <taxon>Verrucomicrobiia</taxon>
        <taxon>Verrucomicrobiales</taxon>
        <taxon>Verrucomicrobiaceae</taxon>
        <taxon>Haloferula</taxon>
    </lineage>
</organism>
<dbReference type="InterPro" id="IPR041371">
    <property type="entry name" value="GH92_N"/>
</dbReference>
<dbReference type="Gene3D" id="1.20.1610.10">
    <property type="entry name" value="alpha-1,2-mannosidases domains"/>
    <property type="match status" value="1"/>
</dbReference>
<dbReference type="EMBL" id="JACHFD010000007">
    <property type="protein sequence ID" value="MBB5351464.1"/>
    <property type="molecule type" value="Genomic_DNA"/>
</dbReference>
<dbReference type="PANTHER" id="PTHR12143">
    <property type="entry name" value="PEPTIDE N-GLYCANASE PNGASE -RELATED"/>
    <property type="match status" value="1"/>
</dbReference>
<dbReference type="GO" id="GO:0030246">
    <property type="term" value="F:carbohydrate binding"/>
    <property type="evidence" value="ECO:0007669"/>
    <property type="project" value="InterPro"/>
</dbReference>
<dbReference type="Pfam" id="PF17678">
    <property type="entry name" value="Glyco_hydro_92N"/>
    <property type="match status" value="1"/>
</dbReference>
<dbReference type="AlphaFoldDB" id="A0A840V7A4"/>
<dbReference type="Gene3D" id="2.70.98.10">
    <property type="match status" value="1"/>
</dbReference>
<evidence type="ECO:0000313" key="4">
    <source>
        <dbReference type="Proteomes" id="UP000557717"/>
    </source>
</evidence>
<proteinExistence type="predicted"/>
<dbReference type="InterPro" id="IPR005887">
    <property type="entry name" value="GH92_a_mannosidase_put"/>
</dbReference>
<dbReference type="SUPFAM" id="SSF48208">
    <property type="entry name" value="Six-hairpin glycosidases"/>
    <property type="match status" value="1"/>
</dbReference>
<evidence type="ECO:0000313" key="3">
    <source>
        <dbReference type="EMBL" id="MBB5351464.1"/>
    </source>
</evidence>
<dbReference type="InterPro" id="IPR050883">
    <property type="entry name" value="PNGase"/>
</dbReference>
<evidence type="ECO:0000259" key="2">
    <source>
        <dbReference type="Pfam" id="PF17678"/>
    </source>
</evidence>
<accession>A0A840V7A4</accession>
<dbReference type="InterPro" id="IPR012939">
    <property type="entry name" value="Glyco_hydro_92"/>
</dbReference>
<dbReference type="Gene3D" id="1.20.1050.60">
    <property type="entry name" value="alpha-1,2-mannosidase"/>
    <property type="match status" value="1"/>
</dbReference>
<feature type="domain" description="Glycosyl hydrolase family 92 N-terminal" evidence="2">
    <location>
        <begin position="23"/>
        <end position="240"/>
    </location>
</feature>
<dbReference type="GO" id="GO:0006516">
    <property type="term" value="P:glycoprotein catabolic process"/>
    <property type="evidence" value="ECO:0007669"/>
    <property type="project" value="TreeGrafter"/>
</dbReference>
<feature type="domain" description="Glycosyl hydrolase family 92" evidence="1">
    <location>
        <begin position="246"/>
        <end position="702"/>
    </location>
</feature>
<dbReference type="GO" id="GO:0005829">
    <property type="term" value="C:cytosol"/>
    <property type="evidence" value="ECO:0007669"/>
    <property type="project" value="TreeGrafter"/>
</dbReference>
<sequence length="708" mass="79830">MRFLLLFPVLLAGLRAEEKLVDLVNPFLGTAAITEVKEIGFDPSFRVWAGLTYPGATLPNAMVQLSPITQFGSGAGYEYEDRTIRAFAHTNKGHWDLCHLPMLPVTGEVDPKDFASGFSHEKEHAEPGFYQVFLDRYGIDVELTVTPRCGLHRYQFPQGADRKVLFDLGVSNEGISEWNLEQAGDQEITGFQNGRERVFFGARSSAKISSVERMQAGDREVVVVSFAGGEEPLELRVGVSFVSVENARENREREAGERAFAEVRAAASMTWESMLGRLRVKGGSDEQRRLFYSSVYRSVQWPGLRSDVNGEYRIHGEVRRHPERGHYATPALWDTYRNKLVLLGWLSPQVAGDVIQSLVERGERSGHMATYFHGDHAAAFVAGSYLRGIRNFDVQGAFQELWKNAMEESPHARPHLKEYREKGYISTPQINRPVVETKAKAGVTKTLEYAYDDYALALLAGELGETEKRDALMERSKNYRNLFDPSTGLMRGRWSNGEWVMPFDATQPYYEYQYREANAWNSSFFAPHDTAGLMGLYESPEAFEAQLDQLFEIPWNPQHIAMNINSFIGQYCHGNQPSHGFPYLYHFVGKPEKSQAVIDEAMERFYGMKGGNTLAGMDDAGEMSAWYVYNAIGIYTYSPADPEYVVTVPIFDEVRISLPGKQEVVVRRDGNSRKMTSIECGGEKLDGFQLPHARLFSSEEVVIRTEGS</sequence>
<protein>
    <submittedName>
        <fullName evidence="3">Putative alpha-1,2-mannosidase</fullName>
    </submittedName>
</protein>
<dbReference type="NCBIfam" id="TIGR01180">
    <property type="entry name" value="aman2_put"/>
    <property type="match status" value="1"/>
</dbReference>
<dbReference type="PANTHER" id="PTHR12143:SF43">
    <property type="entry name" value="PUTATIVE-RELATED"/>
    <property type="match status" value="1"/>
</dbReference>
<comment type="caution">
    <text evidence="3">The sequence shown here is derived from an EMBL/GenBank/DDBJ whole genome shotgun (WGS) entry which is preliminary data.</text>
</comment>
<name>A0A840V7A4_9BACT</name>
<dbReference type="GO" id="GO:0005975">
    <property type="term" value="P:carbohydrate metabolic process"/>
    <property type="evidence" value="ECO:0007669"/>
    <property type="project" value="InterPro"/>
</dbReference>
<reference evidence="3 4" key="1">
    <citation type="submission" date="2020-08" db="EMBL/GenBank/DDBJ databases">
        <title>Genomic Encyclopedia of Type Strains, Phase IV (KMG-IV): sequencing the most valuable type-strain genomes for metagenomic binning, comparative biology and taxonomic classification.</title>
        <authorList>
            <person name="Goeker M."/>
        </authorList>
    </citation>
    <scope>NUCLEOTIDE SEQUENCE [LARGE SCALE GENOMIC DNA]</scope>
    <source>
        <strain evidence="3 4">YC6886</strain>
    </source>
</reference>
<keyword evidence="4" id="KW-1185">Reference proteome</keyword>
<dbReference type="GO" id="GO:0000224">
    <property type="term" value="F:peptide-N4-(N-acetyl-beta-glucosaminyl)asparagine amidase activity"/>
    <property type="evidence" value="ECO:0007669"/>
    <property type="project" value="TreeGrafter"/>
</dbReference>
<evidence type="ECO:0000259" key="1">
    <source>
        <dbReference type="Pfam" id="PF07971"/>
    </source>
</evidence>
<gene>
    <name evidence="3" type="ORF">HNR46_001701</name>
</gene>
<dbReference type="RefSeq" id="WP_184017665.1">
    <property type="nucleotide sequence ID" value="NZ_JACHFD010000007.1"/>
</dbReference>
<dbReference type="InterPro" id="IPR008928">
    <property type="entry name" value="6-hairpin_glycosidase_sf"/>
</dbReference>
<dbReference type="InterPro" id="IPR014718">
    <property type="entry name" value="GH-type_carb-bd"/>
</dbReference>
<dbReference type="Gene3D" id="3.30.2080.10">
    <property type="entry name" value="GH92 mannosidase domain"/>
    <property type="match status" value="1"/>
</dbReference>